<dbReference type="GO" id="GO:0004497">
    <property type="term" value="F:monooxygenase activity"/>
    <property type="evidence" value="ECO:0007669"/>
    <property type="project" value="UniProtKB-KW"/>
</dbReference>
<dbReference type="Pfam" id="PF00067">
    <property type="entry name" value="p450"/>
    <property type="match status" value="1"/>
</dbReference>
<evidence type="ECO:0000256" key="6">
    <source>
        <dbReference type="ARBA" id="ARBA00023004"/>
    </source>
</evidence>
<dbReference type="SUPFAM" id="SSF48264">
    <property type="entry name" value="Cytochrome P450"/>
    <property type="match status" value="1"/>
</dbReference>
<reference evidence="11" key="1">
    <citation type="journal article" date="2023" name="Plant J.">
        <title>Genome sequences and population genomics provide insights into the demographic history, inbreeding, and mutation load of two 'living fossil' tree species of Dipteronia.</title>
        <authorList>
            <person name="Feng Y."/>
            <person name="Comes H.P."/>
            <person name="Chen J."/>
            <person name="Zhu S."/>
            <person name="Lu R."/>
            <person name="Zhang X."/>
            <person name="Li P."/>
            <person name="Qiu J."/>
            <person name="Olsen K.M."/>
            <person name="Qiu Y."/>
        </authorList>
    </citation>
    <scope>NUCLEOTIDE SEQUENCE</scope>
    <source>
        <strain evidence="11">NBL</strain>
    </source>
</reference>
<dbReference type="InterPro" id="IPR002401">
    <property type="entry name" value="Cyt_P450_E_grp-I"/>
</dbReference>
<dbReference type="PRINTS" id="PR00385">
    <property type="entry name" value="P450"/>
</dbReference>
<name>A0AAE0AVC8_9ROSI</name>
<evidence type="ECO:0000256" key="4">
    <source>
        <dbReference type="ARBA" id="ARBA00022723"/>
    </source>
</evidence>
<comment type="caution">
    <text evidence="11">The sequence shown here is derived from an EMBL/GenBank/DDBJ whole genome shotgun (WGS) entry which is preliminary data.</text>
</comment>
<dbReference type="AlphaFoldDB" id="A0AAE0AVC8"/>
<keyword evidence="10" id="KW-0812">Transmembrane</keyword>
<dbReference type="PANTHER" id="PTHR47955">
    <property type="entry name" value="CYTOCHROME P450 FAMILY 71 PROTEIN"/>
    <property type="match status" value="1"/>
</dbReference>
<evidence type="ECO:0000256" key="8">
    <source>
        <dbReference type="PIRSR" id="PIRSR602401-1"/>
    </source>
</evidence>
<keyword evidence="4 8" id="KW-0479">Metal-binding</keyword>
<dbReference type="Gene3D" id="1.10.630.10">
    <property type="entry name" value="Cytochrome P450"/>
    <property type="match status" value="1"/>
</dbReference>
<dbReference type="PROSITE" id="PS00086">
    <property type="entry name" value="CYTOCHROME_P450"/>
    <property type="match status" value="1"/>
</dbReference>
<evidence type="ECO:0000256" key="9">
    <source>
        <dbReference type="RuleBase" id="RU000461"/>
    </source>
</evidence>
<sequence length="499" mass="56442">MTCEIFCVLLLIPATSFLILLLINHRQTRLLPPGPMKLPLIGNLHQLDGSCLPHLSLERLSNQYGPLMFLQLGPIPTLVISSADVARDIFKSHDVVFSGRPDLFAANKFSYGFKNISFAPYGDYWREVRKIAILELLSSKRVQTFQAVRSEEVGLMLQFIAQYSVPINLSRLTLMLANNIVCRVTFGKKFDDGGDSGASRFESLMRETQAMLGTSSVADFFPWMEWINKFNGRDKSLQKCFRELDKLLDEQVQEHHDPKRPEPEHEDLVDVLVRLQKDSSVVITLTNDHIKAVLNDIFLAGTDTSSATLTWTMTELLKNSSAMERAQNEVRGVVKGKDKVEEDDLPKLMYLKLVLKEALRLHPPAPLLVPRETTQDCTVGGYTIPSKTRVIINAKAIATDPKHWENPYEFRPERFLNSSIDFKGQHFELIPFGVGRRGCPGMNFAIPLVELALANLLYRFDWKLPPEILRSEDLDMEEAFGITMQKKTHLCLVASPASL</sequence>
<keyword evidence="3 8" id="KW-0349">Heme</keyword>
<accession>A0AAE0AVC8</accession>
<keyword evidence="7 9" id="KW-0503">Monooxygenase</keyword>
<gene>
    <name evidence="11" type="ORF">Dsin_004848</name>
</gene>
<evidence type="ECO:0000313" key="12">
    <source>
        <dbReference type="Proteomes" id="UP001281410"/>
    </source>
</evidence>
<dbReference type="InterPro" id="IPR036396">
    <property type="entry name" value="Cyt_P450_sf"/>
</dbReference>
<evidence type="ECO:0000313" key="11">
    <source>
        <dbReference type="EMBL" id="KAK3224986.1"/>
    </source>
</evidence>
<feature type="binding site" description="axial binding residue" evidence="8">
    <location>
        <position position="439"/>
    </location>
    <ligand>
        <name>heme</name>
        <dbReference type="ChEBI" id="CHEBI:30413"/>
    </ligand>
    <ligandPart>
        <name>Fe</name>
        <dbReference type="ChEBI" id="CHEBI:18248"/>
    </ligandPart>
</feature>
<dbReference type="InterPro" id="IPR001128">
    <property type="entry name" value="Cyt_P450"/>
</dbReference>
<dbReference type="PRINTS" id="PR00463">
    <property type="entry name" value="EP450I"/>
</dbReference>
<dbReference type="FunFam" id="1.10.630.10:FF:000011">
    <property type="entry name" value="Cytochrome P450 83B1"/>
    <property type="match status" value="1"/>
</dbReference>
<proteinExistence type="inferred from homology"/>
<dbReference type="GO" id="GO:0020037">
    <property type="term" value="F:heme binding"/>
    <property type="evidence" value="ECO:0007669"/>
    <property type="project" value="InterPro"/>
</dbReference>
<evidence type="ECO:0008006" key="13">
    <source>
        <dbReference type="Google" id="ProtNLM"/>
    </source>
</evidence>
<keyword evidence="12" id="KW-1185">Reference proteome</keyword>
<dbReference type="PANTHER" id="PTHR47955:SF19">
    <property type="entry name" value="CYTOCHROME P450 71A9-LIKE ISOFORM X1"/>
    <property type="match status" value="1"/>
</dbReference>
<protein>
    <recommendedName>
        <fullName evidence="13">Cytochrome P450</fullName>
    </recommendedName>
</protein>
<dbReference type="InterPro" id="IPR017972">
    <property type="entry name" value="Cyt_P450_CS"/>
</dbReference>
<dbReference type="Proteomes" id="UP001281410">
    <property type="component" value="Unassembled WGS sequence"/>
</dbReference>
<evidence type="ECO:0000256" key="2">
    <source>
        <dbReference type="ARBA" id="ARBA00010617"/>
    </source>
</evidence>
<feature type="transmembrane region" description="Helical" evidence="10">
    <location>
        <begin position="5"/>
        <end position="23"/>
    </location>
</feature>
<evidence type="ECO:0000256" key="3">
    <source>
        <dbReference type="ARBA" id="ARBA00022617"/>
    </source>
</evidence>
<keyword evidence="5 9" id="KW-0560">Oxidoreductase</keyword>
<comment type="similarity">
    <text evidence="2 9">Belongs to the cytochrome P450 family.</text>
</comment>
<keyword evidence="6 8" id="KW-0408">Iron</keyword>
<evidence type="ECO:0000256" key="7">
    <source>
        <dbReference type="ARBA" id="ARBA00023033"/>
    </source>
</evidence>
<dbReference type="CDD" id="cd11072">
    <property type="entry name" value="CYP71-like"/>
    <property type="match status" value="1"/>
</dbReference>
<dbReference type="EMBL" id="JANJYJ010000002">
    <property type="protein sequence ID" value="KAK3224986.1"/>
    <property type="molecule type" value="Genomic_DNA"/>
</dbReference>
<keyword evidence="10" id="KW-1133">Transmembrane helix</keyword>
<comment type="cofactor">
    <cofactor evidence="1 8">
        <name>heme</name>
        <dbReference type="ChEBI" id="CHEBI:30413"/>
    </cofactor>
</comment>
<dbReference type="GO" id="GO:0005506">
    <property type="term" value="F:iron ion binding"/>
    <property type="evidence" value="ECO:0007669"/>
    <property type="project" value="InterPro"/>
</dbReference>
<evidence type="ECO:0000256" key="10">
    <source>
        <dbReference type="SAM" id="Phobius"/>
    </source>
</evidence>
<keyword evidence="10" id="KW-0472">Membrane</keyword>
<organism evidence="11 12">
    <name type="scientific">Dipteronia sinensis</name>
    <dbReference type="NCBI Taxonomy" id="43782"/>
    <lineage>
        <taxon>Eukaryota</taxon>
        <taxon>Viridiplantae</taxon>
        <taxon>Streptophyta</taxon>
        <taxon>Embryophyta</taxon>
        <taxon>Tracheophyta</taxon>
        <taxon>Spermatophyta</taxon>
        <taxon>Magnoliopsida</taxon>
        <taxon>eudicotyledons</taxon>
        <taxon>Gunneridae</taxon>
        <taxon>Pentapetalae</taxon>
        <taxon>rosids</taxon>
        <taxon>malvids</taxon>
        <taxon>Sapindales</taxon>
        <taxon>Sapindaceae</taxon>
        <taxon>Hippocastanoideae</taxon>
        <taxon>Acereae</taxon>
        <taxon>Dipteronia</taxon>
    </lineage>
</organism>
<evidence type="ECO:0000256" key="5">
    <source>
        <dbReference type="ARBA" id="ARBA00023002"/>
    </source>
</evidence>
<evidence type="ECO:0000256" key="1">
    <source>
        <dbReference type="ARBA" id="ARBA00001971"/>
    </source>
</evidence>
<dbReference type="GO" id="GO:0016705">
    <property type="term" value="F:oxidoreductase activity, acting on paired donors, with incorporation or reduction of molecular oxygen"/>
    <property type="evidence" value="ECO:0007669"/>
    <property type="project" value="InterPro"/>
</dbReference>